<dbReference type="GO" id="GO:0005737">
    <property type="term" value="C:cytoplasm"/>
    <property type="evidence" value="ECO:0007669"/>
    <property type="project" value="InterPro"/>
</dbReference>
<dbReference type="InterPro" id="IPR015365">
    <property type="entry name" value="Elong-fact-P_C"/>
</dbReference>
<protein>
    <recommendedName>
        <fullName evidence="1">Elongation factor P C-terminal domain-containing protein</fullName>
    </recommendedName>
</protein>
<name>A0A7S4IJM8_9EUKA</name>
<sequence length="228" mass="25604">MLRALRGPRVSNFFSSAGLFSPRVIGVRDYKVQGNDLRKGDLVDIKGRVLEVVKTGFCKTGARGTAYTQLELRDVVTGKKKEDRVRTNEGVECYSTEIKEASFLSLDLTGKFVQGKPEGTATFELEDEVEGEDEVTISADRLPWPAMYYAEEFDEIKLSFYDEDKFYNIKVPDRVTVKVTKSDRIGNTAGTVTIENGRKITVPAHVKEGDYIVIKTANEEYMTKTSNM</sequence>
<gene>
    <name evidence="2" type="ORF">VSP0166_LOCUS13391</name>
</gene>
<reference evidence="2" key="1">
    <citation type="submission" date="2021-01" db="EMBL/GenBank/DDBJ databases">
        <authorList>
            <person name="Corre E."/>
            <person name="Pelletier E."/>
            <person name="Niang G."/>
            <person name="Scheremetjew M."/>
            <person name="Finn R."/>
            <person name="Kale V."/>
            <person name="Holt S."/>
            <person name="Cochrane G."/>
            <person name="Meng A."/>
            <person name="Brown T."/>
            <person name="Cohen L."/>
        </authorList>
    </citation>
    <scope>NUCLEOTIDE SEQUENCE</scope>
    <source>
        <strain evidence="2">DIVA3 518/3/11/1/6</strain>
    </source>
</reference>
<accession>A0A7S4IJM8</accession>
<dbReference type="AlphaFoldDB" id="A0A7S4IJM8"/>
<feature type="domain" description="Elongation factor P C-terminal" evidence="1">
    <location>
        <begin position="175"/>
        <end position="224"/>
    </location>
</feature>
<organism evidence="2">
    <name type="scientific">Vannella robusta</name>
    <dbReference type="NCBI Taxonomy" id="1487602"/>
    <lineage>
        <taxon>Eukaryota</taxon>
        <taxon>Amoebozoa</taxon>
        <taxon>Discosea</taxon>
        <taxon>Flabellinia</taxon>
        <taxon>Vannellidae</taxon>
        <taxon>Vannella</taxon>
    </lineage>
</organism>
<dbReference type="InterPro" id="IPR012340">
    <property type="entry name" value="NA-bd_OB-fold"/>
</dbReference>
<proteinExistence type="predicted"/>
<dbReference type="SUPFAM" id="SSF50104">
    <property type="entry name" value="Translation proteins SH3-like domain"/>
    <property type="match status" value="1"/>
</dbReference>
<dbReference type="PANTHER" id="PTHR30053">
    <property type="entry name" value="ELONGATION FACTOR P"/>
    <property type="match status" value="1"/>
</dbReference>
<dbReference type="Pfam" id="PF09285">
    <property type="entry name" value="Elong-fact-P_C"/>
    <property type="match status" value="1"/>
</dbReference>
<dbReference type="InterPro" id="IPR020599">
    <property type="entry name" value="Transl_elong_fac_P/YeiP"/>
</dbReference>
<dbReference type="GO" id="GO:0003746">
    <property type="term" value="F:translation elongation factor activity"/>
    <property type="evidence" value="ECO:0007669"/>
    <property type="project" value="TreeGrafter"/>
</dbReference>
<evidence type="ECO:0000313" key="2">
    <source>
        <dbReference type="EMBL" id="CAE2231468.1"/>
    </source>
</evidence>
<dbReference type="SUPFAM" id="SSF50249">
    <property type="entry name" value="Nucleic acid-binding proteins"/>
    <property type="match status" value="1"/>
</dbReference>
<dbReference type="InterPro" id="IPR013185">
    <property type="entry name" value="Transl_elong_KOW-like"/>
</dbReference>
<dbReference type="InterPro" id="IPR014722">
    <property type="entry name" value="Rib_uL2_dom2"/>
</dbReference>
<dbReference type="InterPro" id="IPR008991">
    <property type="entry name" value="Translation_prot_SH3-like_sf"/>
</dbReference>
<dbReference type="GO" id="GO:0043043">
    <property type="term" value="P:peptide biosynthetic process"/>
    <property type="evidence" value="ECO:0007669"/>
    <property type="project" value="InterPro"/>
</dbReference>
<dbReference type="Gene3D" id="2.30.30.30">
    <property type="match status" value="1"/>
</dbReference>
<dbReference type="EMBL" id="HBKP01018895">
    <property type="protein sequence ID" value="CAE2231468.1"/>
    <property type="molecule type" value="Transcribed_RNA"/>
</dbReference>
<dbReference type="PANTHER" id="PTHR30053:SF14">
    <property type="entry name" value="TRANSLATION ELONGATION FACTOR KOW-LIKE DOMAIN-CONTAINING PROTEIN"/>
    <property type="match status" value="1"/>
</dbReference>
<dbReference type="Gene3D" id="2.40.50.140">
    <property type="entry name" value="Nucleic acid-binding proteins"/>
    <property type="match status" value="1"/>
</dbReference>
<dbReference type="Pfam" id="PF08207">
    <property type="entry name" value="EFP_N"/>
    <property type="match status" value="1"/>
</dbReference>
<evidence type="ECO:0000259" key="1">
    <source>
        <dbReference type="SMART" id="SM00841"/>
    </source>
</evidence>
<dbReference type="SMART" id="SM00841">
    <property type="entry name" value="Elong-fact-P_C"/>
    <property type="match status" value="1"/>
</dbReference>